<dbReference type="OrthoDB" id="8892982at2"/>
<dbReference type="Pfam" id="PF09084">
    <property type="entry name" value="NMT1"/>
    <property type="match status" value="1"/>
</dbReference>
<evidence type="ECO:0000256" key="4">
    <source>
        <dbReference type="SAM" id="SignalP"/>
    </source>
</evidence>
<feature type="domain" description="Solute-binding protein family 3/N-terminal" evidence="5">
    <location>
        <begin position="41"/>
        <end position="270"/>
    </location>
</feature>
<evidence type="ECO:0000256" key="2">
    <source>
        <dbReference type="ARBA" id="ARBA00010742"/>
    </source>
</evidence>
<comment type="subcellular location">
    <subcellularLocation>
        <location evidence="1">Periplasm</location>
    </subcellularLocation>
</comment>
<reference evidence="6 7" key="1">
    <citation type="submission" date="2017-06" db="EMBL/GenBank/DDBJ databases">
        <authorList>
            <person name="Kim H.J."/>
            <person name="Triplett B.A."/>
        </authorList>
    </citation>
    <scope>NUCLEOTIDE SEQUENCE [LARGE SCALE GENOMIC DNA]</scope>
    <source>
        <strain evidence="6 7">DSM 44715</strain>
    </source>
</reference>
<dbReference type="Proteomes" id="UP000198318">
    <property type="component" value="Unassembled WGS sequence"/>
</dbReference>
<keyword evidence="7" id="KW-1185">Reference proteome</keyword>
<accession>A0A239HDI8</accession>
<name>A0A239HDI8_9ACTN</name>
<dbReference type="SUPFAM" id="SSF53850">
    <property type="entry name" value="Periplasmic binding protein-like II"/>
    <property type="match status" value="1"/>
</dbReference>
<evidence type="ECO:0000259" key="5">
    <source>
        <dbReference type="SMART" id="SM00062"/>
    </source>
</evidence>
<gene>
    <name evidence="6" type="ORF">SAMN05443665_1009120</name>
</gene>
<proteinExistence type="inferred from homology"/>
<dbReference type="EMBL" id="FZOR01000009">
    <property type="protein sequence ID" value="SNS79469.1"/>
    <property type="molecule type" value="Genomic_DNA"/>
</dbReference>
<dbReference type="PANTHER" id="PTHR30024:SF47">
    <property type="entry name" value="TAURINE-BINDING PERIPLASMIC PROTEIN"/>
    <property type="match status" value="1"/>
</dbReference>
<dbReference type="PANTHER" id="PTHR30024">
    <property type="entry name" value="ALIPHATIC SULFONATES-BINDING PROTEIN-RELATED"/>
    <property type="match status" value="1"/>
</dbReference>
<organism evidence="6 7">
    <name type="scientific">Actinomadura meyerae</name>
    <dbReference type="NCBI Taxonomy" id="240840"/>
    <lineage>
        <taxon>Bacteria</taxon>
        <taxon>Bacillati</taxon>
        <taxon>Actinomycetota</taxon>
        <taxon>Actinomycetes</taxon>
        <taxon>Streptosporangiales</taxon>
        <taxon>Thermomonosporaceae</taxon>
        <taxon>Actinomadura</taxon>
    </lineage>
</organism>
<feature type="chain" id="PRO_5038926088" evidence="4">
    <location>
        <begin position="23"/>
        <end position="327"/>
    </location>
</feature>
<evidence type="ECO:0000256" key="1">
    <source>
        <dbReference type="ARBA" id="ARBA00004418"/>
    </source>
</evidence>
<feature type="signal peptide" evidence="4">
    <location>
        <begin position="1"/>
        <end position="22"/>
    </location>
</feature>
<dbReference type="Gene3D" id="3.40.190.10">
    <property type="entry name" value="Periplasmic binding protein-like II"/>
    <property type="match status" value="2"/>
</dbReference>
<dbReference type="AlphaFoldDB" id="A0A239HDI8"/>
<evidence type="ECO:0000313" key="7">
    <source>
        <dbReference type="Proteomes" id="UP000198318"/>
    </source>
</evidence>
<dbReference type="SMART" id="SM00062">
    <property type="entry name" value="PBPb"/>
    <property type="match status" value="1"/>
</dbReference>
<dbReference type="InterPro" id="IPR001638">
    <property type="entry name" value="Solute-binding_3/MltF_N"/>
</dbReference>
<sequence length="327" mass="34587">MRQSLRLSALVGAFALVLSAAAGCGDSDDSASGGQGLEKSTMTVAALPLADNVAVYIAQKQKLFEAEGLKVEIKPVQQSTQAIPALIKGDVNVIAGANYVSFLQANEKGTLKLSVVAEGATLASHTFDLLVKSDSKVKTPKDLEGKKVAVNILNNIQSLTLDAILKANNVDPAKIEYVQVPFPQMATALQKGQVDAIHAVEPFTSDTEKKLGARVAVDGGAEPVTDLPISGYVSTQEFTQKNPKTAAAFQRAIIKAQKLAAGDRKVVEQALPTYTKIDAKVAGVITLPGYPTSLNTTRMQRTVDLMLTAGLLKQKPDMKSVLFQPTS</sequence>
<keyword evidence="3 4" id="KW-0732">Signal</keyword>
<dbReference type="InterPro" id="IPR015168">
    <property type="entry name" value="SsuA/THI5"/>
</dbReference>
<dbReference type="GO" id="GO:0042597">
    <property type="term" value="C:periplasmic space"/>
    <property type="evidence" value="ECO:0007669"/>
    <property type="project" value="UniProtKB-SubCell"/>
</dbReference>
<protein>
    <submittedName>
        <fullName evidence="6">NitT/TauT family transport system substrate-binding protein</fullName>
    </submittedName>
</protein>
<comment type="similarity">
    <text evidence="2">Belongs to the bacterial solute-binding protein SsuA/TauA family.</text>
</comment>
<evidence type="ECO:0000256" key="3">
    <source>
        <dbReference type="ARBA" id="ARBA00022729"/>
    </source>
</evidence>
<dbReference type="PROSITE" id="PS51257">
    <property type="entry name" value="PROKAR_LIPOPROTEIN"/>
    <property type="match status" value="1"/>
</dbReference>
<evidence type="ECO:0000313" key="6">
    <source>
        <dbReference type="EMBL" id="SNS79469.1"/>
    </source>
</evidence>
<dbReference type="RefSeq" id="WP_089326132.1">
    <property type="nucleotide sequence ID" value="NZ_FZOR01000009.1"/>
</dbReference>